<dbReference type="AlphaFoldDB" id="A0A2N5GHN0"/>
<dbReference type="RefSeq" id="WP_101578851.1">
    <property type="nucleotide sequence ID" value="NZ_PGVA01000054.1"/>
</dbReference>
<organism evidence="3 5">
    <name type="scientific">Bacillus canaveralius</name>
    <dbReference type="NCBI Taxonomy" id="1403243"/>
    <lineage>
        <taxon>Bacteria</taxon>
        <taxon>Bacillati</taxon>
        <taxon>Bacillota</taxon>
        <taxon>Bacilli</taxon>
        <taxon>Bacillales</taxon>
        <taxon>Bacillaceae</taxon>
        <taxon>Bacillus</taxon>
    </lineage>
</organism>
<protein>
    <recommendedName>
        <fullName evidence="2">Right handed beta helix domain-containing protein</fullName>
    </recommendedName>
</protein>
<evidence type="ECO:0000256" key="1">
    <source>
        <dbReference type="SAM" id="MobiDB-lite"/>
    </source>
</evidence>
<accession>A0A2N5GHN0</accession>
<dbReference type="OrthoDB" id="2941480at2"/>
<evidence type="ECO:0000313" key="5">
    <source>
        <dbReference type="Proteomes" id="UP000234951"/>
    </source>
</evidence>
<comment type="caution">
    <text evidence="3">The sequence shown here is derived from an EMBL/GenBank/DDBJ whole genome shotgun (WGS) entry which is preliminary data.</text>
</comment>
<dbReference type="EMBL" id="PGVA01000054">
    <property type="protein sequence ID" value="PLR80306.1"/>
    <property type="molecule type" value="Genomic_DNA"/>
</dbReference>
<dbReference type="Proteomes" id="UP000235114">
    <property type="component" value="Unassembled WGS sequence"/>
</dbReference>
<dbReference type="SMART" id="SM00710">
    <property type="entry name" value="PbH1"/>
    <property type="match status" value="7"/>
</dbReference>
<dbReference type="Pfam" id="PF13229">
    <property type="entry name" value="Beta_helix"/>
    <property type="match status" value="1"/>
</dbReference>
<dbReference type="EMBL" id="PGVD01000038">
    <property type="protein sequence ID" value="PLR95475.1"/>
    <property type="molecule type" value="Genomic_DNA"/>
</dbReference>
<evidence type="ECO:0000313" key="3">
    <source>
        <dbReference type="EMBL" id="PLR80306.1"/>
    </source>
</evidence>
<evidence type="ECO:0000259" key="2">
    <source>
        <dbReference type="Pfam" id="PF13229"/>
    </source>
</evidence>
<feature type="compositionally biased region" description="Polar residues" evidence="1">
    <location>
        <begin position="292"/>
        <end position="307"/>
    </location>
</feature>
<evidence type="ECO:0000313" key="6">
    <source>
        <dbReference type="Proteomes" id="UP000235114"/>
    </source>
</evidence>
<reference evidence="3 5" key="1">
    <citation type="submission" date="2017-11" db="EMBL/GenBank/DDBJ databases">
        <title>Comparitive Functional Genomics of Dry Heat Resistant strains isolated from the Viking Spacecraft.</title>
        <authorList>
            <person name="Seuylemezian A."/>
            <person name="Cooper K."/>
            <person name="Vaishampayan P."/>
        </authorList>
    </citation>
    <scope>NUCLEOTIDE SEQUENCE [LARGE SCALE GENOMIC DNA]</scope>
    <source>
        <strain evidence="3 5">M4.6</strain>
    </source>
</reference>
<feature type="domain" description="Right handed beta helix" evidence="2">
    <location>
        <begin position="159"/>
        <end position="281"/>
    </location>
</feature>
<dbReference type="Gene3D" id="2.160.20.10">
    <property type="entry name" value="Single-stranded right-handed beta-helix, Pectin lyase-like"/>
    <property type="match status" value="1"/>
</dbReference>
<feature type="region of interest" description="Disordered" evidence="1">
    <location>
        <begin position="292"/>
        <end position="321"/>
    </location>
</feature>
<dbReference type="SUPFAM" id="SSF51126">
    <property type="entry name" value="Pectin lyase-like"/>
    <property type="match status" value="1"/>
</dbReference>
<reference evidence="4 6" key="2">
    <citation type="submission" date="2017-12" db="EMBL/GenBank/DDBJ databases">
        <title>Comparative Functional Genomics of Dry Heat Resistant strains isolated from the Viking Spacecraft.</title>
        <authorList>
            <person name="Seuylemezian A."/>
            <person name="Cooper K."/>
            <person name="Vaishampayan P."/>
        </authorList>
    </citation>
    <scope>NUCLEOTIDE SEQUENCE [LARGE SCALE GENOMIC DNA]</scope>
    <source>
        <strain evidence="4 6">ATCC 29669</strain>
    </source>
</reference>
<dbReference type="InterPro" id="IPR039448">
    <property type="entry name" value="Beta_helix"/>
</dbReference>
<name>A0A2N5GHN0_9BACI</name>
<dbReference type="InterPro" id="IPR012334">
    <property type="entry name" value="Pectin_lyas_fold"/>
</dbReference>
<sequence length="407" mass="42516">MAQQIIVAPGQSIQAAINAANPFDTIRVLPGTYTETININKTIQLLGAQAGVDARTRTGAPGTESIITGSTASGGTVQLTADNAVFDGFTVQGNTLTAGVATSSAASGYWVLNNISQDNVIGMFIGSNGATETQIRQNVIFNNNRPGASTGTGIYSDTGASNVLIESNRFAGPHQTSSITFINASDLVITRNELLTDNSLSLFGTTNVEVACNTITNSTESGIFFGGGTNLTDVYNNIVQNSGSSGINVFDVGFGTNMNIRAKNNNIQNNAGAGLNIQPGAYDDVSGRRLDATNNWWGSPTGPTSPANPGGTGDEVNDPDNVAEITPFLQAPPNPCSADLACLQQLAATQQALTATQQAFAALQQAFISLQQTLALVRQQLAVCMGQFRNKPDCPKRKKNSCKSCQH</sequence>
<gene>
    <name evidence="3" type="ORF">CU635_18490</name>
    <name evidence="4" type="ORF">CVD25_14745</name>
</gene>
<evidence type="ECO:0000313" key="4">
    <source>
        <dbReference type="EMBL" id="PLR95475.1"/>
    </source>
</evidence>
<keyword evidence="6" id="KW-1185">Reference proteome</keyword>
<dbReference type="InterPro" id="IPR006626">
    <property type="entry name" value="PbH1"/>
</dbReference>
<dbReference type="Proteomes" id="UP000234951">
    <property type="component" value="Unassembled WGS sequence"/>
</dbReference>
<dbReference type="InterPro" id="IPR011050">
    <property type="entry name" value="Pectin_lyase_fold/virulence"/>
</dbReference>
<proteinExistence type="predicted"/>